<keyword evidence="8 10" id="KW-0521">NADP</keyword>
<dbReference type="SMR" id="A0A0K1P710"/>
<dbReference type="Proteomes" id="UP000067243">
    <property type="component" value="Chromosome"/>
</dbReference>
<dbReference type="GO" id="GO:0002098">
    <property type="term" value="P:tRNA wobble uridine modification"/>
    <property type="evidence" value="ECO:0007669"/>
    <property type="project" value="TreeGrafter"/>
</dbReference>
<dbReference type="PANTHER" id="PTHR11806:SF2">
    <property type="entry name" value="METHYLENETETRAHYDROFOLATE--TRNA-(URACIL-5-)-METHYLTRANSFERASE TRMFO"/>
    <property type="match status" value="1"/>
</dbReference>
<dbReference type="PROSITE" id="PS01281">
    <property type="entry name" value="GIDA_2"/>
    <property type="match status" value="1"/>
</dbReference>
<dbReference type="NCBIfam" id="NF003739">
    <property type="entry name" value="PRK05335.1"/>
    <property type="match status" value="1"/>
</dbReference>
<dbReference type="InterPro" id="IPR040131">
    <property type="entry name" value="MnmG_N"/>
</dbReference>
<evidence type="ECO:0000259" key="11">
    <source>
        <dbReference type="Pfam" id="PF01134"/>
    </source>
</evidence>
<dbReference type="GO" id="GO:0050660">
    <property type="term" value="F:flavin adenine dinucleotide binding"/>
    <property type="evidence" value="ECO:0007669"/>
    <property type="project" value="UniProtKB-UniRule"/>
</dbReference>
<dbReference type="GO" id="GO:0030488">
    <property type="term" value="P:tRNA methylation"/>
    <property type="evidence" value="ECO:0007669"/>
    <property type="project" value="TreeGrafter"/>
</dbReference>
<comment type="catalytic activity">
    <reaction evidence="10">
        <text>uridine(54) in tRNA + (6R)-5,10-methylene-5,6,7,8-tetrahydrofolate + NADH + H(+) = 5-methyluridine(54) in tRNA + (6S)-5,6,7,8-tetrahydrofolate + NAD(+)</text>
        <dbReference type="Rhea" id="RHEA:16873"/>
        <dbReference type="Rhea" id="RHEA-COMP:10167"/>
        <dbReference type="Rhea" id="RHEA-COMP:10193"/>
        <dbReference type="ChEBI" id="CHEBI:15378"/>
        <dbReference type="ChEBI" id="CHEBI:15636"/>
        <dbReference type="ChEBI" id="CHEBI:57453"/>
        <dbReference type="ChEBI" id="CHEBI:57540"/>
        <dbReference type="ChEBI" id="CHEBI:57945"/>
        <dbReference type="ChEBI" id="CHEBI:65315"/>
        <dbReference type="ChEBI" id="CHEBI:74447"/>
        <dbReference type="EC" id="2.1.1.74"/>
    </reaction>
</comment>
<dbReference type="HAMAP" id="MF_01037">
    <property type="entry name" value="TrmFO"/>
    <property type="match status" value="1"/>
</dbReference>
<dbReference type="GO" id="GO:0047151">
    <property type="term" value="F:tRNA (uracil(54)-C5)-methyltransferase activity, 5,10-methylenetetrahydrofolate-dependent"/>
    <property type="evidence" value="ECO:0007669"/>
    <property type="project" value="UniProtKB-UniRule"/>
</dbReference>
<dbReference type="EMBL" id="CP012328">
    <property type="protein sequence ID" value="AKU80065.1"/>
    <property type="molecule type" value="Genomic_DNA"/>
</dbReference>
<dbReference type="EC" id="2.1.1.74" evidence="10"/>
<keyword evidence="2 10" id="KW-0963">Cytoplasm</keyword>
<dbReference type="Pfam" id="PF01134">
    <property type="entry name" value="GIDA"/>
    <property type="match status" value="1"/>
</dbReference>
<dbReference type="InterPro" id="IPR020595">
    <property type="entry name" value="MnmG-rel_CS"/>
</dbReference>
<proteinExistence type="inferred from homology"/>
<protein>
    <recommendedName>
        <fullName evidence="10">Methylenetetrahydrofolate--tRNA-(uracil-5-)-methyltransferase TrmFO</fullName>
        <ecNumber evidence="10">2.1.1.74</ecNumber>
    </recommendedName>
    <alternativeName>
        <fullName evidence="10">Folate-dependent tRNA (uracil-5-)-methyltransferase</fullName>
    </alternativeName>
    <alternativeName>
        <fullName evidence="10">Folate-dependent tRNA(M-5-U54)-methyltransferase</fullName>
    </alternativeName>
</protein>
<dbReference type="NCBIfam" id="TIGR00137">
    <property type="entry name" value="gid_trmFO"/>
    <property type="match status" value="1"/>
</dbReference>
<evidence type="ECO:0000256" key="4">
    <source>
        <dbReference type="ARBA" id="ARBA00022630"/>
    </source>
</evidence>
<evidence type="ECO:0000256" key="5">
    <source>
        <dbReference type="ARBA" id="ARBA00022679"/>
    </source>
</evidence>
<dbReference type="KEGG" id="stur:STURON_00819"/>
<dbReference type="InterPro" id="IPR036188">
    <property type="entry name" value="FAD/NAD-bd_sf"/>
</dbReference>
<dbReference type="InterPro" id="IPR004417">
    <property type="entry name" value="TrmFO"/>
</dbReference>
<keyword evidence="5 10" id="KW-0808">Transferase</keyword>
<evidence type="ECO:0000256" key="9">
    <source>
        <dbReference type="ARBA" id="ARBA00023027"/>
    </source>
</evidence>
<comment type="function">
    <text evidence="10">Catalyzes the folate-dependent formation of 5-methyl-uridine at position 54 (M-5-U54) in all tRNAs.</text>
</comment>
<evidence type="ECO:0000313" key="12">
    <source>
        <dbReference type="EMBL" id="AKU80065.1"/>
    </source>
</evidence>
<gene>
    <name evidence="12" type="primary">gid2</name>
    <name evidence="10" type="synonym">trmFO</name>
    <name evidence="12" type="ORF">STURON_00819</name>
</gene>
<dbReference type="GO" id="GO:0005829">
    <property type="term" value="C:cytosol"/>
    <property type="evidence" value="ECO:0007669"/>
    <property type="project" value="TreeGrafter"/>
</dbReference>
<dbReference type="PANTHER" id="PTHR11806">
    <property type="entry name" value="GLUCOSE INHIBITED DIVISION PROTEIN A"/>
    <property type="match status" value="1"/>
</dbReference>
<comment type="subcellular location">
    <subcellularLocation>
        <location evidence="10">Cytoplasm</location>
    </subcellularLocation>
</comment>
<keyword evidence="9 10" id="KW-0520">NAD</keyword>
<evidence type="ECO:0000256" key="6">
    <source>
        <dbReference type="ARBA" id="ARBA00022694"/>
    </source>
</evidence>
<comment type="similarity">
    <text evidence="10">Belongs to the MnmG family. TrmFO subfamily.</text>
</comment>
<evidence type="ECO:0000256" key="7">
    <source>
        <dbReference type="ARBA" id="ARBA00022827"/>
    </source>
</evidence>
<organism evidence="12 13">
    <name type="scientific">Spiroplasma turonicum</name>
    <dbReference type="NCBI Taxonomy" id="216946"/>
    <lineage>
        <taxon>Bacteria</taxon>
        <taxon>Bacillati</taxon>
        <taxon>Mycoplasmatota</taxon>
        <taxon>Mollicutes</taxon>
        <taxon>Entomoplasmatales</taxon>
        <taxon>Spiroplasmataceae</taxon>
        <taxon>Spiroplasma</taxon>
    </lineage>
</organism>
<comment type="catalytic activity">
    <reaction evidence="10">
        <text>uridine(54) in tRNA + (6R)-5,10-methylene-5,6,7,8-tetrahydrofolate + NADPH + H(+) = 5-methyluridine(54) in tRNA + (6S)-5,6,7,8-tetrahydrofolate + NADP(+)</text>
        <dbReference type="Rhea" id="RHEA:62372"/>
        <dbReference type="Rhea" id="RHEA-COMP:10167"/>
        <dbReference type="Rhea" id="RHEA-COMP:10193"/>
        <dbReference type="ChEBI" id="CHEBI:15378"/>
        <dbReference type="ChEBI" id="CHEBI:15636"/>
        <dbReference type="ChEBI" id="CHEBI:57453"/>
        <dbReference type="ChEBI" id="CHEBI:57783"/>
        <dbReference type="ChEBI" id="CHEBI:58349"/>
        <dbReference type="ChEBI" id="CHEBI:65315"/>
        <dbReference type="ChEBI" id="CHEBI:74447"/>
        <dbReference type="EC" id="2.1.1.74"/>
    </reaction>
</comment>
<dbReference type="PATRIC" id="fig|216946.3.peg.848"/>
<feature type="domain" description="MnmG N-terminal" evidence="11">
    <location>
        <begin position="16"/>
        <end position="381"/>
    </location>
</feature>
<keyword evidence="6 10" id="KW-0819">tRNA processing</keyword>
<keyword evidence="3 10" id="KW-0489">Methyltransferase</keyword>
<sequence>MLLFFYFCYNKLMKKQVNIIGAGLAGCEAAWQLAKKGISVKLFEMKGIKKNPVQKLNTFAELVCSNSLRSNDNKNAIGTLKEEMMFFDSLIIQSAIKTSIPGGQSLTVDREQFSKCVTETLIKNPLINYYEKEFLDFNDNEVTIIASGPLTSIGLQNKISKLVGKDYFYFFDAVAPIVKFESINMDICFKKNRYDKGESKDYINCPMNEIEYKNFYDELIKAETIDLHLSDETNLKFFEGCMPVEAMAKRGYKTLTYGPLKPAGLRNDDGTNNFAVVQLRQDNAKDSLYNIVGFQTNLKFAEQKRVFRMIPGLENAEFIRYGVMHKNNFINSPILLNSYNQLKSNNNLFFAGQITGVEGYVESASSGLIAAINVYRYINNLDLISFPKTTVMGSLQNYIISTDSDNFQPMKANWGIVEDLKIEQKLKKEQKKELYYNRAIKDLKEFIDKYDLI</sequence>
<keyword evidence="4 10" id="KW-0285">Flavoprotein</keyword>
<evidence type="ECO:0000256" key="8">
    <source>
        <dbReference type="ARBA" id="ARBA00022857"/>
    </source>
</evidence>
<feature type="binding site" evidence="10">
    <location>
        <begin position="21"/>
        <end position="26"/>
    </location>
    <ligand>
        <name>FAD</name>
        <dbReference type="ChEBI" id="CHEBI:57692"/>
    </ligand>
</feature>
<evidence type="ECO:0000256" key="3">
    <source>
        <dbReference type="ARBA" id="ARBA00022603"/>
    </source>
</evidence>
<dbReference type="STRING" id="216946.STURO_v1c08160"/>
<dbReference type="Gene3D" id="3.50.50.60">
    <property type="entry name" value="FAD/NAD(P)-binding domain"/>
    <property type="match status" value="2"/>
</dbReference>
<dbReference type="AlphaFoldDB" id="A0A0K1P710"/>
<evidence type="ECO:0000256" key="2">
    <source>
        <dbReference type="ARBA" id="ARBA00022490"/>
    </source>
</evidence>
<evidence type="ECO:0000256" key="10">
    <source>
        <dbReference type="HAMAP-Rule" id="MF_01037"/>
    </source>
</evidence>
<evidence type="ECO:0000313" key="13">
    <source>
        <dbReference type="Proteomes" id="UP000067243"/>
    </source>
</evidence>
<dbReference type="InterPro" id="IPR002218">
    <property type="entry name" value="MnmG-rel"/>
</dbReference>
<name>A0A0K1P710_9MOLU</name>
<accession>A0A0K1P710</accession>
<dbReference type="SUPFAM" id="SSF51905">
    <property type="entry name" value="FAD/NAD(P)-binding domain"/>
    <property type="match status" value="1"/>
</dbReference>
<keyword evidence="7 10" id="KW-0274">FAD</keyword>
<comment type="cofactor">
    <cofactor evidence="1 10">
        <name>FAD</name>
        <dbReference type="ChEBI" id="CHEBI:57692"/>
    </cofactor>
</comment>
<reference evidence="12 13" key="1">
    <citation type="journal article" date="2015" name="Genome Announc.">
        <title>Complete Genome Sequence of Spiroplasma turonicum Strain Tab4cT, a Parasite of a Horse Fly, Haematopota sp. (Diptera: Tabanidae).</title>
        <authorList>
            <person name="Davis R.E."/>
            <person name="Shao J."/>
            <person name="Zhao Y."/>
            <person name="Gasparich G.E."/>
            <person name="Gaynor B.J."/>
            <person name="Donofrio N."/>
        </authorList>
    </citation>
    <scope>NUCLEOTIDE SEQUENCE [LARGE SCALE GENOMIC DNA]</scope>
    <source>
        <strain evidence="12 13">Tab4c</strain>
    </source>
</reference>
<keyword evidence="13" id="KW-1185">Reference proteome</keyword>
<evidence type="ECO:0000256" key="1">
    <source>
        <dbReference type="ARBA" id="ARBA00001974"/>
    </source>
</evidence>